<keyword evidence="1" id="KW-0472">Membrane</keyword>
<keyword evidence="1" id="KW-1133">Transmembrane helix</keyword>
<dbReference type="Proteomes" id="UP001354709">
    <property type="component" value="Unassembled WGS sequence"/>
</dbReference>
<comment type="caution">
    <text evidence="2">The sequence shown here is derived from an EMBL/GenBank/DDBJ whole genome shotgun (WGS) entry which is preliminary data.</text>
</comment>
<sequence>MTEPGAELVVPQGQQHRLWGRTLVVVGWTLRIVGTLAGLIGIQRGRTAGTAQDPWGTPYWGRVLMAAGLFVVGSLLFLAGRFLAARGRQHVAHIIRTLDEIGRKPFVLYLRPFTDDPVRARMPSPDPNSSIGSVFRLSGRTQEETLRRLFRPFGVMVAIGRPGERLPLPGALRAYLPLDDWQDTVARLIAQARLVVLGAGPGPGTIWELVEAVRAIPPARLVLIVHHDEAVYEQFRQAAAAEFAARLPRLRQEKGPGWTPPVFPAYPPLTRPERLTSDYVLKGMICFGPGWEPRFIRFDPTAPRRRSRAALAKEVNRSLEPLLRYLKEPGTAPVPGSPPNAA</sequence>
<dbReference type="EMBL" id="JAZBJO010000021">
    <property type="protein sequence ID" value="MEE4595870.1"/>
    <property type="molecule type" value="Genomic_DNA"/>
</dbReference>
<keyword evidence="3" id="KW-1185">Reference proteome</keyword>
<keyword evidence="1" id="KW-0812">Transmembrane</keyword>
<feature type="transmembrane region" description="Helical" evidence="1">
    <location>
        <begin position="63"/>
        <end position="84"/>
    </location>
</feature>
<dbReference type="RefSeq" id="WP_138916919.1">
    <property type="nucleotide sequence ID" value="NZ_JAZBJO010000021.1"/>
</dbReference>
<gene>
    <name evidence="2" type="ORF">V2J94_28930</name>
</gene>
<name>A0ABU7Q3N0_9ACTN</name>
<organism evidence="2 3">
    <name type="scientific">Streptomyces asiaticus subsp. ignotus</name>
    <dbReference type="NCBI Taxonomy" id="3098222"/>
    <lineage>
        <taxon>Bacteria</taxon>
        <taxon>Bacillati</taxon>
        <taxon>Actinomycetota</taxon>
        <taxon>Actinomycetes</taxon>
        <taxon>Kitasatosporales</taxon>
        <taxon>Streptomycetaceae</taxon>
        <taxon>Streptomyces</taxon>
        <taxon>Streptomyces violaceusniger group</taxon>
    </lineage>
</organism>
<evidence type="ECO:0000313" key="2">
    <source>
        <dbReference type="EMBL" id="MEE4595870.1"/>
    </source>
</evidence>
<reference evidence="2 3" key="1">
    <citation type="submission" date="2023-11" db="EMBL/GenBank/DDBJ databases">
        <title>30 novel species of actinomycetes from the DSMZ collection.</title>
        <authorList>
            <person name="Nouioui I."/>
        </authorList>
    </citation>
    <scope>NUCLEOTIDE SEQUENCE [LARGE SCALE GENOMIC DNA]</scope>
    <source>
        <strain evidence="2 3">DSM 41524</strain>
    </source>
</reference>
<evidence type="ECO:0008006" key="4">
    <source>
        <dbReference type="Google" id="ProtNLM"/>
    </source>
</evidence>
<evidence type="ECO:0000313" key="3">
    <source>
        <dbReference type="Proteomes" id="UP001354709"/>
    </source>
</evidence>
<evidence type="ECO:0000256" key="1">
    <source>
        <dbReference type="SAM" id="Phobius"/>
    </source>
</evidence>
<proteinExistence type="predicted"/>
<accession>A0ABU7Q3N0</accession>
<feature type="transmembrane region" description="Helical" evidence="1">
    <location>
        <begin position="23"/>
        <end position="43"/>
    </location>
</feature>
<protein>
    <recommendedName>
        <fullName evidence="4">FAD-binding FR-type domain-containing protein</fullName>
    </recommendedName>
</protein>